<keyword evidence="3" id="KW-1185">Reference proteome</keyword>
<reference evidence="2" key="1">
    <citation type="submission" date="2020-02" db="EMBL/GenBank/DDBJ databases">
        <authorList>
            <person name="Scholz U."/>
            <person name="Mascher M."/>
            <person name="Fiebig A."/>
        </authorList>
    </citation>
    <scope>NUCLEOTIDE SEQUENCE</scope>
</reference>
<sequence>MWTALRCGQPAGHRLPLSSPLIPPVE</sequence>
<protein>
    <submittedName>
        <fullName evidence="2">Uncharacterized protein</fullName>
    </submittedName>
</protein>
<proteinExistence type="predicted"/>
<evidence type="ECO:0000256" key="1">
    <source>
        <dbReference type="SAM" id="MobiDB-lite"/>
    </source>
</evidence>
<accession>A0A7I8LM14</accession>
<evidence type="ECO:0000313" key="2">
    <source>
        <dbReference type="EMBL" id="CAA7410345.1"/>
    </source>
</evidence>
<evidence type="ECO:0000313" key="3">
    <source>
        <dbReference type="Proteomes" id="UP000663760"/>
    </source>
</evidence>
<organism evidence="2 3">
    <name type="scientific">Spirodela intermedia</name>
    <name type="common">Intermediate duckweed</name>
    <dbReference type="NCBI Taxonomy" id="51605"/>
    <lineage>
        <taxon>Eukaryota</taxon>
        <taxon>Viridiplantae</taxon>
        <taxon>Streptophyta</taxon>
        <taxon>Embryophyta</taxon>
        <taxon>Tracheophyta</taxon>
        <taxon>Spermatophyta</taxon>
        <taxon>Magnoliopsida</taxon>
        <taxon>Liliopsida</taxon>
        <taxon>Araceae</taxon>
        <taxon>Lemnoideae</taxon>
        <taxon>Spirodela</taxon>
    </lineage>
</organism>
<name>A0A7I8LM14_SPIIN</name>
<gene>
    <name evidence="2" type="ORF">SI8410_17021023</name>
</gene>
<dbReference type="AlphaFoldDB" id="A0A7I8LM14"/>
<feature type="region of interest" description="Disordered" evidence="1">
    <location>
        <begin position="1"/>
        <end position="26"/>
    </location>
</feature>
<dbReference type="Proteomes" id="UP000663760">
    <property type="component" value="Chromosome 17"/>
</dbReference>
<dbReference type="EMBL" id="LR746280">
    <property type="protein sequence ID" value="CAA7410345.1"/>
    <property type="molecule type" value="Genomic_DNA"/>
</dbReference>